<dbReference type="GO" id="GO:0043041">
    <property type="term" value="P:amino acid activation for nonribosomal peptide biosynthetic process"/>
    <property type="evidence" value="ECO:0007669"/>
    <property type="project" value="TreeGrafter"/>
</dbReference>
<reference evidence="3 4" key="1">
    <citation type="journal article" date="2009" name="PLoS ONE">
        <title>The complete genome of Teredinibacter turnerae T7901: an intracellular endosymbiont of marine wood-boring bivalves (shipworms).</title>
        <authorList>
            <person name="Yang J.C."/>
            <person name="Madupu R."/>
            <person name="Durkin A.S."/>
            <person name="Ekborg N.A."/>
            <person name="Pedamallu C.S."/>
            <person name="Hostetler J.B."/>
            <person name="Radune D."/>
            <person name="Toms B.S."/>
            <person name="Henrissat B."/>
            <person name="Coutinho P.M."/>
            <person name="Schwarz S."/>
            <person name="Field L."/>
            <person name="Trindade-Silva A.E."/>
            <person name="Soares C.A.G."/>
            <person name="Elshahawi S."/>
            <person name="Hanora A."/>
            <person name="Schmidt E.W."/>
            <person name="Haygood M.G."/>
            <person name="Posfai J."/>
            <person name="Benner J."/>
            <person name="Madinger C."/>
            <person name="Nove J."/>
            <person name="Anton B."/>
            <person name="Chaudhary K."/>
            <person name="Foster J."/>
            <person name="Holman A."/>
            <person name="Kumar S."/>
            <person name="Lessard P.A."/>
            <person name="Luyten Y.A."/>
            <person name="Slatko B."/>
            <person name="Wood N."/>
            <person name="Wu B."/>
            <person name="Teplitski M."/>
            <person name="Mougous J.D."/>
            <person name="Ward N."/>
            <person name="Eisen J.A."/>
            <person name="Badger J.H."/>
            <person name="Distel D.L."/>
        </authorList>
    </citation>
    <scope>NUCLEOTIDE SEQUENCE [LARGE SCALE GENOMIC DNA]</scope>
    <source>
        <strain evidence="4">ATCC 39867 / T7901</strain>
    </source>
</reference>
<dbReference type="Gene3D" id="3.40.50.980">
    <property type="match status" value="2"/>
</dbReference>
<dbReference type="GO" id="GO:0031177">
    <property type="term" value="F:phosphopantetheine binding"/>
    <property type="evidence" value="ECO:0007669"/>
    <property type="project" value="TreeGrafter"/>
</dbReference>
<dbReference type="Proteomes" id="UP000009080">
    <property type="component" value="Chromosome"/>
</dbReference>
<name>C6AR29_TERTT</name>
<dbReference type="InterPro" id="IPR045851">
    <property type="entry name" value="AMP-bd_C_sf"/>
</dbReference>
<dbReference type="PANTHER" id="PTHR45527:SF1">
    <property type="entry name" value="FATTY ACID SYNTHASE"/>
    <property type="match status" value="1"/>
</dbReference>
<dbReference type="GO" id="GO:0044550">
    <property type="term" value="P:secondary metabolite biosynthetic process"/>
    <property type="evidence" value="ECO:0007669"/>
    <property type="project" value="TreeGrafter"/>
</dbReference>
<sequence length="520" mass="56808">MTVSANSGVSRRYKTIIEAFEEAVLRHPEKIAVRKQDEILSYLQLHQKSNSVASALISSGVQPDDVVALYLSRSIDLIIAMLGILKAGAAYLPLDKSDPPTRISSILNAARVSVGIGDSGGPDEVQIVEQWVSVRELVELGNEVPNAIFTSATPDNKCYVMFTSGSTGAPKGVVIPHRAVTRLVCNSNYIDIGADDVLVLFSPITFDASTFEIWGALLNGAELVLYSADVFNPKLFHREIDKYGVTILWLTAALFHMVATRYIKLFGGLRVLLAGGDVLYPHVINAVFDSYPDLIIINGYGPTENTTFTCCHAMTTKNRPAESVPIGKPISGTEVFILDSEGNDIFSGDTGELHVAGAGVGLGYISCNATANMDDSENPFYVDEDKASGLLYRTGDLVYRSENGDIFFEGRRDFQVKVRGYRISLEEVRLAIVKIENVDDAIVLVDKLENGDQQLVAYLLKNSVSNLSSDSIKKILAESLPKYMVPDLVCLREDLPINKNGKIDRKNVIELHKRGVPETA</sequence>
<dbReference type="Gene3D" id="2.30.38.10">
    <property type="entry name" value="Luciferase, Domain 3"/>
    <property type="match status" value="1"/>
</dbReference>
<proteinExistence type="predicted"/>
<dbReference type="InterPro" id="IPR000873">
    <property type="entry name" value="AMP-dep_synth/lig_dom"/>
</dbReference>
<gene>
    <name evidence="3" type="ordered locus">TERTU_2865</name>
</gene>
<dbReference type="PANTHER" id="PTHR45527">
    <property type="entry name" value="NONRIBOSOMAL PEPTIDE SYNTHETASE"/>
    <property type="match status" value="1"/>
</dbReference>
<dbReference type="InterPro" id="IPR025110">
    <property type="entry name" value="AMP-bd_C"/>
</dbReference>
<organism evidence="3 4">
    <name type="scientific">Teredinibacter turnerae (strain ATCC 39867 / T7901)</name>
    <dbReference type="NCBI Taxonomy" id="377629"/>
    <lineage>
        <taxon>Bacteria</taxon>
        <taxon>Pseudomonadati</taxon>
        <taxon>Pseudomonadota</taxon>
        <taxon>Gammaproteobacteria</taxon>
        <taxon>Cellvibrionales</taxon>
        <taxon>Cellvibrionaceae</taxon>
        <taxon>Teredinibacter</taxon>
    </lineage>
</organism>
<dbReference type="CDD" id="cd12117">
    <property type="entry name" value="A_NRPS_Srf_like"/>
    <property type="match status" value="1"/>
</dbReference>
<dbReference type="InterPro" id="IPR020845">
    <property type="entry name" value="AMP-binding_CS"/>
</dbReference>
<keyword evidence="4" id="KW-1185">Reference proteome</keyword>
<dbReference type="RefSeq" id="WP_015820967.1">
    <property type="nucleotide sequence ID" value="NC_012997.1"/>
</dbReference>
<dbReference type="FunFam" id="3.40.50.980:FF:000001">
    <property type="entry name" value="Non-ribosomal peptide synthetase"/>
    <property type="match status" value="1"/>
</dbReference>
<dbReference type="eggNOG" id="COG1020">
    <property type="taxonomic scope" value="Bacteria"/>
</dbReference>
<dbReference type="GO" id="GO:0005829">
    <property type="term" value="C:cytosol"/>
    <property type="evidence" value="ECO:0007669"/>
    <property type="project" value="TreeGrafter"/>
</dbReference>
<dbReference type="NCBIfam" id="TIGR01733">
    <property type="entry name" value="AA-adenyl-dom"/>
    <property type="match status" value="1"/>
</dbReference>
<evidence type="ECO:0000259" key="1">
    <source>
        <dbReference type="Pfam" id="PF00501"/>
    </source>
</evidence>
<dbReference type="STRING" id="377629.TERTU_2865"/>
<dbReference type="Gene3D" id="3.30.300.30">
    <property type="match status" value="1"/>
</dbReference>
<evidence type="ECO:0000313" key="3">
    <source>
        <dbReference type="EMBL" id="ACS93573.1"/>
    </source>
</evidence>
<dbReference type="PROSITE" id="PS00455">
    <property type="entry name" value="AMP_BINDING"/>
    <property type="match status" value="1"/>
</dbReference>
<accession>C6AR29</accession>
<feature type="domain" description="AMP-dependent synthetase/ligase" evidence="1">
    <location>
        <begin position="20"/>
        <end position="364"/>
    </location>
</feature>
<evidence type="ECO:0000259" key="2">
    <source>
        <dbReference type="Pfam" id="PF13193"/>
    </source>
</evidence>
<dbReference type="EMBL" id="CP001614">
    <property type="protein sequence ID" value="ACS93573.1"/>
    <property type="molecule type" value="Genomic_DNA"/>
</dbReference>
<evidence type="ECO:0000313" key="4">
    <source>
        <dbReference type="Proteomes" id="UP000009080"/>
    </source>
</evidence>
<dbReference type="AlphaFoldDB" id="C6AR29"/>
<dbReference type="Pfam" id="PF13193">
    <property type="entry name" value="AMP-binding_C"/>
    <property type="match status" value="1"/>
</dbReference>
<dbReference type="InterPro" id="IPR010071">
    <property type="entry name" value="AA_adenyl_dom"/>
</dbReference>
<dbReference type="SUPFAM" id="SSF56801">
    <property type="entry name" value="Acetyl-CoA synthetase-like"/>
    <property type="match status" value="1"/>
</dbReference>
<dbReference type="KEGG" id="ttu:TERTU_2865"/>
<dbReference type="HOGENOM" id="CLU_000022_2_12_6"/>
<protein>
    <submittedName>
        <fullName evidence="3">Amino acid adenylation domain protein</fullName>
    </submittedName>
</protein>
<dbReference type="Pfam" id="PF00501">
    <property type="entry name" value="AMP-binding"/>
    <property type="match status" value="1"/>
</dbReference>
<feature type="domain" description="AMP-binding enzyme C-terminal" evidence="2">
    <location>
        <begin position="431"/>
        <end position="502"/>
    </location>
</feature>